<dbReference type="KEGG" id="egr:104454640"/>
<proteinExistence type="predicted"/>
<dbReference type="AlphaFoldDB" id="A0A059DEL9"/>
<accession>A0A059DEL9</accession>
<evidence type="ECO:0000256" key="1">
    <source>
        <dbReference type="SAM" id="MobiDB-lite"/>
    </source>
</evidence>
<dbReference type="eggNOG" id="ENOG502SCJ6">
    <property type="taxonomic scope" value="Eukaryota"/>
</dbReference>
<reference evidence="2" key="1">
    <citation type="submission" date="2013-07" db="EMBL/GenBank/DDBJ databases">
        <title>The genome of Eucalyptus grandis.</title>
        <authorList>
            <person name="Schmutz J."/>
            <person name="Hayes R."/>
            <person name="Myburg A."/>
            <person name="Tuskan G."/>
            <person name="Grattapaglia D."/>
            <person name="Rokhsar D.S."/>
        </authorList>
    </citation>
    <scope>NUCLEOTIDE SEQUENCE</scope>
    <source>
        <tissue evidence="2">Leaf extractions</tissue>
    </source>
</reference>
<feature type="region of interest" description="Disordered" evidence="1">
    <location>
        <begin position="48"/>
        <end position="76"/>
    </location>
</feature>
<dbReference type="OMA" id="MGRHNSE"/>
<sequence length="134" mass="14287">MGRQGADPSPTVASSSIALLQERFRELQRVKQRREERELMRLSLEPDLAAAPARNPDRQAKFGLQPGMSSSSSSAQDYCSLSLGLGAHANGDIAGSGVVKTDPRLGLWPGNDRPAISGTSKGFESPDVDTSLHL</sequence>
<dbReference type="Gramene" id="KCW88690">
    <property type="protein sequence ID" value="KCW88690"/>
    <property type="gene ID" value="EUGRSUZ_A01045"/>
</dbReference>
<protein>
    <submittedName>
        <fullName evidence="2">Uncharacterized protein</fullName>
    </submittedName>
</protein>
<dbReference type="EMBL" id="KK198753">
    <property type="protein sequence ID" value="KCW88690.1"/>
    <property type="molecule type" value="Genomic_DNA"/>
</dbReference>
<dbReference type="PANTHER" id="PTHR34570:SF20">
    <property type="entry name" value="MYB-CC TYPE TRANSCRIPTION FACTOR LHEQLE-CONTAINING DOMAIN-CONTAINING PROTEIN"/>
    <property type="match status" value="1"/>
</dbReference>
<evidence type="ECO:0000313" key="2">
    <source>
        <dbReference type="EMBL" id="KCW88690.1"/>
    </source>
</evidence>
<organism evidence="2">
    <name type="scientific">Eucalyptus grandis</name>
    <name type="common">Flooded gum</name>
    <dbReference type="NCBI Taxonomy" id="71139"/>
    <lineage>
        <taxon>Eukaryota</taxon>
        <taxon>Viridiplantae</taxon>
        <taxon>Streptophyta</taxon>
        <taxon>Embryophyta</taxon>
        <taxon>Tracheophyta</taxon>
        <taxon>Spermatophyta</taxon>
        <taxon>Magnoliopsida</taxon>
        <taxon>eudicotyledons</taxon>
        <taxon>Gunneridae</taxon>
        <taxon>Pentapetalae</taxon>
        <taxon>rosids</taxon>
        <taxon>malvids</taxon>
        <taxon>Myrtales</taxon>
        <taxon>Myrtaceae</taxon>
        <taxon>Myrtoideae</taxon>
        <taxon>Eucalypteae</taxon>
        <taxon>Eucalyptus</taxon>
    </lineage>
</organism>
<dbReference type="OrthoDB" id="671858at2759"/>
<gene>
    <name evidence="2" type="ORF">EUGRSUZ_A01045</name>
</gene>
<name>A0A059DEL9_EUCGR</name>
<dbReference type="PANTHER" id="PTHR34570">
    <property type="entry name" value="OS03G0593100 PROTEIN"/>
    <property type="match status" value="1"/>
</dbReference>
<dbReference type="InParanoid" id="A0A059DEL9"/>
<feature type="region of interest" description="Disordered" evidence="1">
    <location>
        <begin position="92"/>
        <end position="134"/>
    </location>
</feature>